<dbReference type="Proteomes" id="UP000199408">
    <property type="component" value="Unassembled WGS sequence"/>
</dbReference>
<evidence type="ECO:0000313" key="2">
    <source>
        <dbReference type="EMBL" id="SCG59327.1"/>
    </source>
</evidence>
<dbReference type="OrthoDB" id="3196337at2"/>
<dbReference type="STRING" id="47864.GA0070560_113100"/>
<dbReference type="Gene3D" id="3.60.15.10">
    <property type="entry name" value="Ribonuclease Z/Hydroxyacylglutathione hydrolase-like"/>
    <property type="match status" value="1"/>
</dbReference>
<dbReference type="Gene3D" id="3.40.250.10">
    <property type="entry name" value="Rhodanese-like domain"/>
    <property type="match status" value="1"/>
</dbReference>
<dbReference type="RefSeq" id="WP_139131518.1">
    <property type="nucleotide sequence ID" value="NZ_FMDN01000013.1"/>
</dbReference>
<organism evidence="2 3">
    <name type="scientific">Micromonospora halophytica</name>
    <dbReference type="NCBI Taxonomy" id="47864"/>
    <lineage>
        <taxon>Bacteria</taxon>
        <taxon>Bacillati</taxon>
        <taxon>Actinomycetota</taxon>
        <taxon>Actinomycetes</taxon>
        <taxon>Micromonosporales</taxon>
        <taxon>Micromonosporaceae</taxon>
        <taxon>Micromonospora</taxon>
    </lineage>
</organism>
<dbReference type="AlphaFoldDB" id="A0A1C5ILV7"/>
<dbReference type="GO" id="GO:0004792">
    <property type="term" value="F:thiosulfate-cyanide sulfurtransferase activity"/>
    <property type="evidence" value="ECO:0007669"/>
    <property type="project" value="InterPro"/>
</dbReference>
<dbReference type="InterPro" id="IPR036866">
    <property type="entry name" value="RibonucZ/Hydroxyglut_hydro"/>
</dbReference>
<dbReference type="CDD" id="cd00158">
    <property type="entry name" value="RHOD"/>
    <property type="match status" value="1"/>
</dbReference>
<dbReference type="SUPFAM" id="SSF52821">
    <property type="entry name" value="Rhodanese/Cell cycle control phosphatase"/>
    <property type="match status" value="1"/>
</dbReference>
<dbReference type="InterPro" id="IPR036873">
    <property type="entry name" value="Rhodanese-like_dom_sf"/>
</dbReference>
<sequence length="213" mass="22169">MTDVNVSPLLDEGLGNSAYLLDLGGGRALAVDASRDLRAVAERRGLRIAYAADTHLHADLLSGARDLAAGDGARVLASGLRRRRTRCCAPSPRTRLTALPGSLGTLPPYFLDSVSIPLRGAFATWLGWLVDPGRPLAVVRNADQDPDAAGGQRRSIPSVDAAALARACVLDIRQTSEFAAGHVPGARNIELGGPAAGWSDWSTATGSKLEVGA</sequence>
<dbReference type="InterPro" id="IPR001763">
    <property type="entry name" value="Rhodanese-like_dom"/>
</dbReference>
<dbReference type="PROSITE" id="PS00380">
    <property type="entry name" value="RHODANESE_1"/>
    <property type="match status" value="1"/>
</dbReference>
<dbReference type="EMBL" id="FMDN01000013">
    <property type="protein sequence ID" value="SCG59327.1"/>
    <property type="molecule type" value="Genomic_DNA"/>
</dbReference>
<name>A0A1C5ILV7_9ACTN</name>
<dbReference type="SUPFAM" id="SSF56281">
    <property type="entry name" value="Metallo-hydrolase/oxidoreductase"/>
    <property type="match status" value="1"/>
</dbReference>
<gene>
    <name evidence="2" type="ORF">GA0070560_113100</name>
</gene>
<dbReference type="InterPro" id="IPR001307">
    <property type="entry name" value="Thiosulphate_STrfase_CS"/>
</dbReference>
<evidence type="ECO:0000259" key="1">
    <source>
        <dbReference type="PROSITE" id="PS50206"/>
    </source>
</evidence>
<dbReference type="PROSITE" id="PS50206">
    <property type="entry name" value="RHODANESE_3"/>
    <property type="match status" value="1"/>
</dbReference>
<dbReference type="Pfam" id="PF00581">
    <property type="entry name" value="Rhodanese"/>
    <property type="match status" value="1"/>
</dbReference>
<proteinExistence type="predicted"/>
<accession>A0A1C5ILV7</accession>
<keyword evidence="3" id="KW-1185">Reference proteome</keyword>
<reference evidence="3" key="1">
    <citation type="submission" date="2016-06" db="EMBL/GenBank/DDBJ databases">
        <authorList>
            <person name="Varghese N."/>
        </authorList>
    </citation>
    <scope>NUCLEOTIDE SEQUENCE [LARGE SCALE GENOMIC DNA]</scope>
    <source>
        <strain evidence="3">DSM 43171</strain>
    </source>
</reference>
<evidence type="ECO:0000313" key="3">
    <source>
        <dbReference type="Proteomes" id="UP000199408"/>
    </source>
</evidence>
<feature type="domain" description="Rhodanese" evidence="1">
    <location>
        <begin position="163"/>
        <end position="192"/>
    </location>
</feature>
<protein>
    <submittedName>
        <fullName evidence="2">Rhodanese-like domain</fullName>
    </submittedName>
</protein>